<evidence type="ECO:0000313" key="2">
    <source>
        <dbReference type="Proteomes" id="UP001500751"/>
    </source>
</evidence>
<comment type="caution">
    <text evidence="1">The sequence shown here is derived from an EMBL/GenBank/DDBJ whole genome shotgun (WGS) entry which is preliminary data.</text>
</comment>
<accession>A0ABN2VNC6</accession>
<dbReference type="InterPro" id="IPR027417">
    <property type="entry name" value="P-loop_NTPase"/>
</dbReference>
<dbReference type="PANTHER" id="PTHR37807">
    <property type="entry name" value="OS07G0160300 PROTEIN"/>
    <property type="match status" value="1"/>
</dbReference>
<gene>
    <name evidence="1" type="ORF">GCM10009839_91940</name>
</gene>
<keyword evidence="2" id="KW-1185">Reference proteome</keyword>
<proteinExistence type="predicted"/>
<protein>
    <submittedName>
        <fullName evidence="1">AAA family ATPase</fullName>
    </submittedName>
</protein>
<dbReference type="SUPFAM" id="SSF52540">
    <property type="entry name" value="P-loop containing nucleoside triphosphate hydrolases"/>
    <property type="match status" value="1"/>
</dbReference>
<name>A0ABN2VNC6_9ACTN</name>
<dbReference type="Pfam" id="PF13671">
    <property type="entry name" value="AAA_33"/>
    <property type="match status" value="1"/>
</dbReference>
<dbReference type="Proteomes" id="UP001500751">
    <property type="component" value="Unassembled WGS sequence"/>
</dbReference>
<sequence length="186" mass="20313">MTMRATLVAVSGPPGTGKTTLAHALADALGWPTVCRDEIKERLAAATADPGQDQNLDLDLATLEEFFATVSTHLASRTSLVAEAAFQDRLWRPGLEPLTEPGDIRVIRCVVDPELARARITHRAAEQPSRSVHADADFLRRIAEGEQPIESWIPISLDLPCLVVDTTQGWTPTLDRVVEFATRGPR</sequence>
<evidence type="ECO:0000313" key="1">
    <source>
        <dbReference type="EMBL" id="GAA2065894.1"/>
    </source>
</evidence>
<organism evidence="1 2">
    <name type="scientific">Catenulispora yoronensis</name>
    <dbReference type="NCBI Taxonomy" id="450799"/>
    <lineage>
        <taxon>Bacteria</taxon>
        <taxon>Bacillati</taxon>
        <taxon>Actinomycetota</taxon>
        <taxon>Actinomycetes</taxon>
        <taxon>Catenulisporales</taxon>
        <taxon>Catenulisporaceae</taxon>
        <taxon>Catenulispora</taxon>
    </lineage>
</organism>
<reference evidence="1 2" key="1">
    <citation type="journal article" date="2019" name="Int. J. Syst. Evol. Microbiol.">
        <title>The Global Catalogue of Microorganisms (GCM) 10K type strain sequencing project: providing services to taxonomists for standard genome sequencing and annotation.</title>
        <authorList>
            <consortium name="The Broad Institute Genomics Platform"/>
            <consortium name="The Broad Institute Genome Sequencing Center for Infectious Disease"/>
            <person name="Wu L."/>
            <person name="Ma J."/>
        </authorList>
    </citation>
    <scope>NUCLEOTIDE SEQUENCE [LARGE SCALE GENOMIC DNA]</scope>
    <source>
        <strain evidence="1 2">JCM 16014</strain>
    </source>
</reference>
<dbReference type="Gene3D" id="3.40.50.300">
    <property type="entry name" value="P-loop containing nucleotide triphosphate hydrolases"/>
    <property type="match status" value="1"/>
</dbReference>
<dbReference type="EMBL" id="BAAAQN010000106">
    <property type="protein sequence ID" value="GAA2065894.1"/>
    <property type="molecule type" value="Genomic_DNA"/>
</dbReference>
<dbReference type="PANTHER" id="PTHR37807:SF3">
    <property type="entry name" value="OS07G0160300 PROTEIN"/>
    <property type="match status" value="1"/>
</dbReference>